<gene>
    <name evidence="1" type="ORF">KUCAC02_027336</name>
</gene>
<sequence length="144" mass="15255">PDRDSSDGLLKTLCRCCHLVLVSGNIVCLLAQMVPPVSKMRPPLLSLPLSPCAPPPLMRYTCSCLNIASPFFCSSSCHSSAPPLSPFLSLHELSGPGAEGPRAGNNSPSAVQLRAITSRTPVCRSLKRESGGALGAQWVERDED</sequence>
<name>A0ACB9W3H1_CHAAC</name>
<evidence type="ECO:0000313" key="2">
    <source>
        <dbReference type="Proteomes" id="UP001057452"/>
    </source>
</evidence>
<comment type="caution">
    <text evidence="1">The sequence shown here is derived from an EMBL/GenBank/DDBJ whole genome shotgun (WGS) entry which is preliminary data.</text>
</comment>
<reference evidence="1" key="1">
    <citation type="submission" date="2022-05" db="EMBL/GenBank/DDBJ databases">
        <title>Chromosome-level genome of Chaenocephalus aceratus.</title>
        <authorList>
            <person name="Park H."/>
        </authorList>
    </citation>
    <scope>NUCLEOTIDE SEQUENCE</scope>
    <source>
        <strain evidence="1">KU_202001</strain>
    </source>
</reference>
<organism evidence="1 2">
    <name type="scientific">Chaenocephalus aceratus</name>
    <name type="common">Blackfin icefish</name>
    <name type="synonym">Chaenichthys aceratus</name>
    <dbReference type="NCBI Taxonomy" id="36190"/>
    <lineage>
        <taxon>Eukaryota</taxon>
        <taxon>Metazoa</taxon>
        <taxon>Chordata</taxon>
        <taxon>Craniata</taxon>
        <taxon>Vertebrata</taxon>
        <taxon>Euteleostomi</taxon>
        <taxon>Actinopterygii</taxon>
        <taxon>Neopterygii</taxon>
        <taxon>Teleostei</taxon>
        <taxon>Neoteleostei</taxon>
        <taxon>Acanthomorphata</taxon>
        <taxon>Eupercaria</taxon>
        <taxon>Perciformes</taxon>
        <taxon>Notothenioidei</taxon>
        <taxon>Channichthyidae</taxon>
        <taxon>Chaenocephalus</taxon>
    </lineage>
</organism>
<dbReference type="Proteomes" id="UP001057452">
    <property type="component" value="Chromosome 19"/>
</dbReference>
<protein>
    <submittedName>
        <fullName evidence="1">Uncharacterized protein</fullName>
    </submittedName>
</protein>
<feature type="non-terminal residue" evidence="1">
    <location>
        <position position="144"/>
    </location>
</feature>
<dbReference type="EMBL" id="CM043803">
    <property type="protein sequence ID" value="KAI4807533.1"/>
    <property type="molecule type" value="Genomic_DNA"/>
</dbReference>
<keyword evidence="2" id="KW-1185">Reference proteome</keyword>
<proteinExistence type="predicted"/>
<evidence type="ECO:0000313" key="1">
    <source>
        <dbReference type="EMBL" id="KAI4807533.1"/>
    </source>
</evidence>
<accession>A0ACB9W3H1</accession>
<feature type="non-terminal residue" evidence="1">
    <location>
        <position position="1"/>
    </location>
</feature>